<keyword evidence="1" id="KW-0472">Membrane</keyword>
<keyword evidence="1" id="KW-1133">Transmembrane helix</keyword>
<sequence>MRKRCNRLDTARLVASSQVMKNSIPTENCDLIMTLPSTTDYITIIWLLSRLRTRLPELKVNDRHWKNTGMYASYMAISAYQKVTLTLLVCILCIADEEYLVKRV</sequence>
<gene>
    <name evidence="2" type="ORF">DPMN_110476</name>
</gene>
<evidence type="ECO:0000313" key="3">
    <source>
        <dbReference type="Proteomes" id="UP000828390"/>
    </source>
</evidence>
<keyword evidence="1" id="KW-0812">Transmembrane</keyword>
<evidence type="ECO:0000256" key="1">
    <source>
        <dbReference type="SAM" id="Phobius"/>
    </source>
</evidence>
<dbReference type="EMBL" id="JAIWYP010000004">
    <property type="protein sequence ID" value="KAH3837098.1"/>
    <property type="molecule type" value="Genomic_DNA"/>
</dbReference>
<accession>A0A9D4KC57</accession>
<evidence type="ECO:0000313" key="2">
    <source>
        <dbReference type="EMBL" id="KAH3837098.1"/>
    </source>
</evidence>
<dbReference type="AlphaFoldDB" id="A0A9D4KC57"/>
<name>A0A9D4KC57_DREPO</name>
<comment type="caution">
    <text evidence="2">The sequence shown here is derived from an EMBL/GenBank/DDBJ whole genome shotgun (WGS) entry which is preliminary data.</text>
</comment>
<organism evidence="2 3">
    <name type="scientific">Dreissena polymorpha</name>
    <name type="common">Zebra mussel</name>
    <name type="synonym">Mytilus polymorpha</name>
    <dbReference type="NCBI Taxonomy" id="45954"/>
    <lineage>
        <taxon>Eukaryota</taxon>
        <taxon>Metazoa</taxon>
        <taxon>Spiralia</taxon>
        <taxon>Lophotrochozoa</taxon>
        <taxon>Mollusca</taxon>
        <taxon>Bivalvia</taxon>
        <taxon>Autobranchia</taxon>
        <taxon>Heteroconchia</taxon>
        <taxon>Euheterodonta</taxon>
        <taxon>Imparidentia</taxon>
        <taxon>Neoheterodontei</taxon>
        <taxon>Myida</taxon>
        <taxon>Dreissenoidea</taxon>
        <taxon>Dreissenidae</taxon>
        <taxon>Dreissena</taxon>
    </lineage>
</organism>
<proteinExistence type="predicted"/>
<dbReference type="Proteomes" id="UP000828390">
    <property type="component" value="Unassembled WGS sequence"/>
</dbReference>
<reference evidence="2" key="2">
    <citation type="submission" date="2020-11" db="EMBL/GenBank/DDBJ databases">
        <authorList>
            <person name="McCartney M.A."/>
            <person name="Auch B."/>
            <person name="Kono T."/>
            <person name="Mallez S."/>
            <person name="Becker A."/>
            <person name="Gohl D.M."/>
            <person name="Silverstein K.A.T."/>
            <person name="Koren S."/>
            <person name="Bechman K.B."/>
            <person name="Herman A."/>
            <person name="Abrahante J.E."/>
            <person name="Garbe J."/>
        </authorList>
    </citation>
    <scope>NUCLEOTIDE SEQUENCE</scope>
    <source>
        <strain evidence="2">Duluth1</strain>
        <tissue evidence="2">Whole animal</tissue>
    </source>
</reference>
<protein>
    <submittedName>
        <fullName evidence="2">Uncharacterized protein</fullName>
    </submittedName>
</protein>
<feature type="transmembrane region" description="Helical" evidence="1">
    <location>
        <begin position="71"/>
        <end position="95"/>
    </location>
</feature>
<keyword evidence="3" id="KW-1185">Reference proteome</keyword>
<reference evidence="2" key="1">
    <citation type="journal article" date="2019" name="bioRxiv">
        <title>The Genome of the Zebra Mussel, Dreissena polymorpha: A Resource for Invasive Species Research.</title>
        <authorList>
            <person name="McCartney M.A."/>
            <person name="Auch B."/>
            <person name="Kono T."/>
            <person name="Mallez S."/>
            <person name="Zhang Y."/>
            <person name="Obille A."/>
            <person name="Becker A."/>
            <person name="Abrahante J.E."/>
            <person name="Garbe J."/>
            <person name="Badalamenti J.P."/>
            <person name="Herman A."/>
            <person name="Mangelson H."/>
            <person name="Liachko I."/>
            <person name="Sullivan S."/>
            <person name="Sone E.D."/>
            <person name="Koren S."/>
            <person name="Silverstein K.A.T."/>
            <person name="Beckman K.B."/>
            <person name="Gohl D.M."/>
        </authorList>
    </citation>
    <scope>NUCLEOTIDE SEQUENCE</scope>
    <source>
        <strain evidence="2">Duluth1</strain>
        <tissue evidence="2">Whole animal</tissue>
    </source>
</reference>